<dbReference type="RefSeq" id="XP_027357196.1">
    <property type="nucleotide sequence ID" value="XM_027501395.1"/>
</dbReference>
<dbReference type="InterPro" id="IPR021109">
    <property type="entry name" value="Peptidase_aspartic_dom_sf"/>
</dbReference>
<sequence length="254" mass="28196">MVKDCPQPKITCSNCGKSGHLANECWGAKRGGSTSTTQRPESRGSTGSSMGQKPSIPRRVFTISGADASQFEELIRDKLTELPCNVVVTTPTGKPVVTSWVYLECAMMVHGRKFEVDLICLPLLQLDVILGIYWLAANHVLLDCREKTLIFGATTTEVPRLMSQGAWENTVNANAFMVMFSMEIESVVEPEYISVVRDFLEVFPEDVSELPPEREIEFAIELISGASPISVAPYRMSPVERSRSRWKTCCRKGL</sequence>
<dbReference type="GO" id="GO:0008270">
    <property type="term" value="F:zinc ion binding"/>
    <property type="evidence" value="ECO:0007669"/>
    <property type="project" value="UniProtKB-KW"/>
</dbReference>
<evidence type="ECO:0000256" key="2">
    <source>
        <dbReference type="SAM" id="MobiDB-lite"/>
    </source>
</evidence>
<dbReference type="AlphaFoldDB" id="A0A8B8LLC6"/>
<feature type="region of interest" description="Disordered" evidence="2">
    <location>
        <begin position="29"/>
        <end position="55"/>
    </location>
</feature>
<dbReference type="Proteomes" id="UP000694853">
    <property type="component" value="Unplaced"/>
</dbReference>
<evidence type="ECO:0000313" key="4">
    <source>
        <dbReference type="Proteomes" id="UP000694853"/>
    </source>
</evidence>
<dbReference type="GeneID" id="113866572"/>
<dbReference type="SMART" id="SM00343">
    <property type="entry name" value="ZnF_C2HC"/>
    <property type="match status" value="1"/>
</dbReference>
<keyword evidence="1" id="KW-0863">Zinc-finger</keyword>
<dbReference type="Gene3D" id="4.10.60.10">
    <property type="entry name" value="Zinc finger, CCHC-type"/>
    <property type="match status" value="1"/>
</dbReference>
<reference evidence="4" key="1">
    <citation type="journal article" date="2019" name="Toxins">
        <title>Detection of Abrin-Like and Prepropulchellin-Like Toxin Genes and Transcripts Using Whole Genome Sequencing and Full-Length Transcript Sequencing of Abrus precatorius.</title>
        <authorList>
            <person name="Hovde B.T."/>
            <person name="Daligault H.E."/>
            <person name="Hanschen E.R."/>
            <person name="Kunde Y.A."/>
            <person name="Johnson M.B."/>
            <person name="Starkenburg S.R."/>
            <person name="Johnson S.L."/>
        </authorList>
    </citation>
    <scope>NUCLEOTIDE SEQUENCE [LARGE SCALE GENOMIC DNA]</scope>
</reference>
<reference evidence="5" key="2">
    <citation type="submission" date="2025-08" db="UniProtKB">
        <authorList>
            <consortium name="RefSeq"/>
        </authorList>
    </citation>
    <scope>IDENTIFICATION</scope>
    <source>
        <tissue evidence="5">Young leaves</tissue>
    </source>
</reference>
<dbReference type="Gene3D" id="2.40.70.10">
    <property type="entry name" value="Acid Proteases"/>
    <property type="match status" value="1"/>
</dbReference>
<protein>
    <submittedName>
        <fullName evidence="5">Uncharacterized protein LOC113866572</fullName>
    </submittedName>
</protein>
<evidence type="ECO:0000256" key="1">
    <source>
        <dbReference type="PROSITE-ProRule" id="PRU00047"/>
    </source>
</evidence>
<dbReference type="GO" id="GO:0003676">
    <property type="term" value="F:nucleic acid binding"/>
    <property type="evidence" value="ECO:0007669"/>
    <property type="project" value="InterPro"/>
</dbReference>
<dbReference type="CDD" id="cd00303">
    <property type="entry name" value="retropepsin_like"/>
    <property type="match status" value="1"/>
</dbReference>
<dbReference type="SUPFAM" id="SSF57756">
    <property type="entry name" value="Retrovirus zinc finger-like domains"/>
    <property type="match status" value="1"/>
</dbReference>
<dbReference type="PANTHER" id="PTHR15503:SF45">
    <property type="entry name" value="RNA-DIRECTED DNA POLYMERASE HOMOLOG"/>
    <property type="match status" value="1"/>
</dbReference>
<dbReference type="Pfam" id="PF00098">
    <property type="entry name" value="zf-CCHC"/>
    <property type="match status" value="1"/>
</dbReference>
<evidence type="ECO:0000259" key="3">
    <source>
        <dbReference type="PROSITE" id="PS50158"/>
    </source>
</evidence>
<keyword evidence="1" id="KW-0862">Zinc</keyword>
<dbReference type="PANTHER" id="PTHR15503">
    <property type="entry name" value="LDOC1 RELATED"/>
    <property type="match status" value="1"/>
</dbReference>
<gene>
    <name evidence="5" type="primary">LOC113866572</name>
</gene>
<dbReference type="InterPro" id="IPR036875">
    <property type="entry name" value="Znf_CCHC_sf"/>
</dbReference>
<dbReference type="PROSITE" id="PS50158">
    <property type="entry name" value="ZF_CCHC"/>
    <property type="match status" value="1"/>
</dbReference>
<dbReference type="InterPro" id="IPR001878">
    <property type="entry name" value="Znf_CCHC"/>
</dbReference>
<name>A0A8B8LLC6_ABRPR</name>
<dbReference type="Pfam" id="PF08284">
    <property type="entry name" value="RVP_2"/>
    <property type="match status" value="1"/>
</dbReference>
<proteinExistence type="predicted"/>
<feature type="compositionally biased region" description="Polar residues" evidence="2">
    <location>
        <begin position="32"/>
        <end position="52"/>
    </location>
</feature>
<organism evidence="4 5">
    <name type="scientific">Abrus precatorius</name>
    <name type="common">Indian licorice</name>
    <name type="synonym">Glycine abrus</name>
    <dbReference type="NCBI Taxonomy" id="3816"/>
    <lineage>
        <taxon>Eukaryota</taxon>
        <taxon>Viridiplantae</taxon>
        <taxon>Streptophyta</taxon>
        <taxon>Embryophyta</taxon>
        <taxon>Tracheophyta</taxon>
        <taxon>Spermatophyta</taxon>
        <taxon>Magnoliopsida</taxon>
        <taxon>eudicotyledons</taxon>
        <taxon>Gunneridae</taxon>
        <taxon>Pentapetalae</taxon>
        <taxon>rosids</taxon>
        <taxon>fabids</taxon>
        <taxon>Fabales</taxon>
        <taxon>Fabaceae</taxon>
        <taxon>Papilionoideae</taxon>
        <taxon>50 kb inversion clade</taxon>
        <taxon>NPAAA clade</taxon>
        <taxon>indigoferoid/millettioid clade</taxon>
        <taxon>Abreae</taxon>
        <taxon>Abrus</taxon>
    </lineage>
</organism>
<keyword evidence="1" id="KW-0479">Metal-binding</keyword>
<keyword evidence="4" id="KW-1185">Reference proteome</keyword>
<dbReference type="OrthoDB" id="1087767at2759"/>
<accession>A0A8B8LLC6</accession>
<dbReference type="InterPro" id="IPR032567">
    <property type="entry name" value="RTL1-rel"/>
</dbReference>
<dbReference type="KEGG" id="aprc:113866572"/>
<evidence type="ECO:0000313" key="5">
    <source>
        <dbReference type="RefSeq" id="XP_027357196.1"/>
    </source>
</evidence>
<feature type="domain" description="CCHC-type" evidence="3">
    <location>
        <begin position="12"/>
        <end position="25"/>
    </location>
</feature>